<dbReference type="Gene3D" id="2.60.120.260">
    <property type="entry name" value="Galactose-binding domain-like"/>
    <property type="match status" value="1"/>
</dbReference>
<dbReference type="AlphaFoldDB" id="A0A2Z2KJM4"/>
<name>A0A2Z2KJM4_9BACL</name>
<protein>
    <recommendedName>
        <fullName evidence="3">CBM6 domain-containing protein</fullName>
    </recommendedName>
</protein>
<evidence type="ECO:0000313" key="1">
    <source>
        <dbReference type="EMBL" id="ASA23473.1"/>
    </source>
</evidence>
<organism evidence="1 2">
    <name type="scientific">Paenibacillus donghaensis</name>
    <dbReference type="NCBI Taxonomy" id="414771"/>
    <lineage>
        <taxon>Bacteria</taxon>
        <taxon>Bacillati</taxon>
        <taxon>Bacillota</taxon>
        <taxon>Bacilli</taxon>
        <taxon>Bacillales</taxon>
        <taxon>Paenibacillaceae</taxon>
        <taxon>Paenibacillus</taxon>
    </lineage>
</organism>
<dbReference type="SUPFAM" id="SSF49785">
    <property type="entry name" value="Galactose-binding domain-like"/>
    <property type="match status" value="1"/>
</dbReference>
<proteinExistence type="predicted"/>
<reference evidence="1 2" key="1">
    <citation type="submission" date="2017-06" db="EMBL/GenBank/DDBJ databases">
        <title>Complete genome sequence of Paenibacillus donghaensis KCTC 13049T isolated from East Sea sediment, South Korea.</title>
        <authorList>
            <person name="Jung B.K."/>
            <person name="Hong S.-J."/>
            <person name="Shin J.-H."/>
        </authorList>
    </citation>
    <scope>NUCLEOTIDE SEQUENCE [LARGE SCALE GENOMIC DNA]</scope>
    <source>
        <strain evidence="1 2">KCTC 13049</strain>
    </source>
</reference>
<sequence>MLGSYTYSSVNSHTKLLVKDPSGETSPGVWRESIASGGMKIVNIKNANDYAQYTVNVPEAGFYALSVRNANGSPNAADASHFFSVNGSSGANLNIVYSGSNRWGASTAKVNLKKGDNIIRFSKGTTLPKSTVWIYSSLICREFY</sequence>
<dbReference type="EMBL" id="CP021780">
    <property type="protein sequence ID" value="ASA23473.1"/>
    <property type="molecule type" value="Genomic_DNA"/>
</dbReference>
<dbReference type="Proteomes" id="UP000249890">
    <property type="component" value="Chromosome"/>
</dbReference>
<gene>
    <name evidence="1" type="ORF">B9T62_23295</name>
</gene>
<evidence type="ECO:0000313" key="2">
    <source>
        <dbReference type="Proteomes" id="UP000249890"/>
    </source>
</evidence>
<keyword evidence="2" id="KW-1185">Reference proteome</keyword>
<evidence type="ECO:0008006" key="3">
    <source>
        <dbReference type="Google" id="ProtNLM"/>
    </source>
</evidence>
<dbReference type="InterPro" id="IPR008979">
    <property type="entry name" value="Galactose-bd-like_sf"/>
</dbReference>
<dbReference type="KEGG" id="pdh:B9T62_23295"/>
<accession>A0A2Z2KJM4</accession>